<sequence>MKKSLIALAVAGALAAPMVAQADATLYGSLRIKIENTEGATNDNLDVRDNSSRIGVKGSSELFSGAKAIFQFEQAVSTETGAWAGGRLANVGITGDFGTALFGRIWTPYYSWTGAQTDILDNSTSASSVYQVGAHRASNVIAYVSPSMSGFQVAAAVLPNDGGAADDETIDVSHVAAKYENAGLNVGVSYLGFEAADRDVISVGASYTMDAVYVAARYENDDAPGADRDAWELAGSYTMGNTKLLANYIDDERDADDQWSLEVQQKLGKQARVFAAYVDRNVADGGEGFMAGYRVDF</sequence>
<evidence type="ECO:0000256" key="9">
    <source>
        <dbReference type="ARBA" id="ARBA00023136"/>
    </source>
</evidence>
<dbReference type="GO" id="GO:0006811">
    <property type="term" value="P:monoatomic ion transport"/>
    <property type="evidence" value="ECO:0007669"/>
    <property type="project" value="UniProtKB-KW"/>
</dbReference>
<keyword evidence="5" id="KW-0812">Transmembrane</keyword>
<dbReference type="KEGG" id="ncu:F0U83_05115"/>
<name>A0A5P1R963_9GAMM</name>
<dbReference type="SUPFAM" id="SSF56935">
    <property type="entry name" value="Porins"/>
    <property type="match status" value="1"/>
</dbReference>
<evidence type="ECO:0000256" key="1">
    <source>
        <dbReference type="ARBA" id="ARBA00004571"/>
    </source>
</evidence>
<dbReference type="GO" id="GO:0015288">
    <property type="term" value="F:porin activity"/>
    <property type="evidence" value="ECO:0007669"/>
    <property type="project" value="UniProtKB-KW"/>
</dbReference>
<keyword evidence="14" id="KW-1185">Reference proteome</keyword>
<evidence type="ECO:0000256" key="6">
    <source>
        <dbReference type="ARBA" id="ARBA00022729"/>
    </source>
</evidence>
<dbReference type="PANTHER" id="PTHR34501:SF9">
    <property type="entry name" value="MAJOR OUTER MEMBRANE PROTEIN P.IA"/>
    <property type="match status" value="1"/>
</dbReference>
<dbReference type="InterPro" id="IPR002299">
    <property type="entry name" value="Porin_Neis"/>
</dbReference>
<feature type="signal peptide" evidence="11">
    <location>
        <begin position="1"/>
        <end position="22"/>
    </location>
</feature>
<dbReference type="GO" id="GO:0009279">
    <property type="term" value="C:cell outer membrane"/>
    <property type="evidence" value="ECO:0007669"/>
    <property type="project" value="UniProtKB-SubCell"/>
</dbReference>
<proteinExistence type="predicted"/>
<dbReference type="InterPro" id="IPR023614">
    <property type="entry name" value="Porin_dom_sf"/>
</dbReference>
<keyword evidence="4" id="KW-1134">Transmembrane beta strand</keyword>
<keyword evidence="3" id="KW-0813">Transport</keyword>
<feature type="domain" description="Porin" evidence="12">
    <location>
        <begin position="7"/>
        <end position="278"/>
    </location>
</feature>
<dbReference type="RefSeq" id="WP_138988839.1">
    <property type="nucleotide sequence ID" value="NZ_CP043869.1"/>
</dbReference>
<keyword evidence="10" id="KW-0998">Cell outer membrane</keyword>
<dbReference type="AlphaFoldDB" id="A0A5P1R963"/>
<evidence type="ECO:0000256" key="4">
    <source>
        <dbReference type="ARBA" id="ARBA00022452"/>
    </source>
</evidence>
<feature type="chain" id="PRO_5025007116" evidence="11">
    <location>
        <begin position="23"/>
        <end position="297"/>
    </location>
</feature>
<evidence type="ECO:0000313" key="13">
    <source>
        <dbReference type="EMBL" id="QEQ96133.1"/>
    </source>
</evidence>
<dbReference type="PRINTS" id="PR00184">
    <property type="entry name" value="NEISSPPORIN"/>
</dbReference>
<evidence type="ECO:0000256" key="7">
    <source>
        <dbReference type="ARBA" id="ARBA00023065"/>
    </source>
</evidence>
<comment type="subunit">
    <text evidence="2">Homotrimer.</text>
</comment>
<keyword evidence="8" id="KW-0626">Porin</keyword>
<keyword evidence="6 11" id="KW-0732">Signal</keyword>
<evidence type="ECO:0000256" key="3">
    <source>
        <dbReference type="ARBA" id="ARBA00022448"/>
    </source>
</evidence>
<dbReference type="CDD" id="cd00342">
    <property type="entry name" value="gram_neg_porins"/>
    <property type="match status" value="1"/>
</dbReference>
<dbReference type="EMBL" id="CP043869">
    <property type="protein sequence ID" value="QEQ96133.1"/>
    <property type="molecule type" value="Genomic_DNA"/>
</dbReference>
<evidence type="ECO:0000256" key="10">
    <source>
        <dbReference type="ARBA" id="ARBA00023237"/>
    </source>
</evidence>
<accession>A0A5P1R963</accession>
<keyword evidence="7" id="KW-0406">Ion transport</keyword>
<dbReference type="Gene3D" id="2.40.160.10">
    <property type="entry name" value="Porin"/>
    <property type="match status" value="1"/>
</dbReference>
<organism evidence="13 14">
    <name type="scientific">Neptunomonas concharum</name>
    <dbReference type="NCBI Taxonomy" id="1031538"/>
    <lineage>
        <taxon>Bacteria</taxon>
        <taxon>Pseudomonadati</taxon>
        <taxon>Pseudomonadota</taxon>
        <taxon>Gammaproteobacteria</taxon>
        <taxon>Oceanospirillales</taxon>
        <taxon>Oceanospirillaceae</taxon>
        <taxon>Neptunomonas</taxon>
    </lineage>
</organism>
<evidence type="ECO:0000256" key="5">
    <source>
        <dbReference type="ARBA" id="ARBA00022692"/>
    </source>
</evidence>
<dbReference type="GO" id="GO:0046930">
    <property type="term" value="C:pore complex"/>
    <property type="evidence" value="ECO:0007669"/>
    <property type="project" value="UniProtKB-KW"/>
</dbReference>
<evidence type="ECO:0000256" key="11">
    <source>
        <dbReference type="SAM" id="SignalP"/>
    </source>
</evidence>
<keyword evidence="9" id="KW-0472">Membrane</keyword>
<evidence type="ECO:0000256" key="8">
    <source>
        <dbReference type="ARBA" id="ARBA00023114"/>
    </source>
</evidence>
<evidence type="ECO:0000259" key="12">
    <source>
        <dbReference type="Pfam" id="PF13609"/>
    </source>
</evidence>
<dbReference type="InterPro" id="IPR033900">
    <property type="entry name" value="Gram_neg_porin_domain"/>
</dbReference>
<dbReference type="PANTHER" id="PTHR34501">
    <property type="entry name" value="PROTEIN YDDL-RELATED"/>
    <property type="match status" value="1"/>
</dbReference>
<comment type="subcellular location">
    <subcellularLocation>
        <location evidence="1">Cell outer membrane</location>
        <topology evidence="1">Multi-pass membrane protein</topology>
    </subcellularLocation>
</comment>
<dbReference type="Proteomes" id="UP000324760">
    <property type="component" value="Chromosome"/>
</dbReference>
<protein>
    <submittedName>
        <fullName evidence="13">Porin</fullName>
    </submittedName>
</protein>
<dbReference type="OrthoDB" id="8957883at2"/>
<dbReference type="Pfam" id="PF13609">
    <property type="entry name" value="Porin_4"/>
    <property type="match status" value="1"/>
</dbReference>
<reference evidence="13 14" key="1">
    <citation type="journal article" date="2019" name="Biochem. Eng. J.">
        <title>Metabolic engineering of the marine bacteria Neptunomonas concharum for the production of acetoin and meso-2,3-butanediol from acetate.</title>
        <authorList>
            <person name="Li W."/>
            <person name="Pu N."/>
            <person name="Liu C.-X."/>
            <person name="Yuan Q.-P."/>
            <person name="Li Z.-J."/>
        </authorList>
    </citation>
    <scope>NUCLEOTIDE SEQUENCE [LARGE SCALE GENOMIC DNA]</scope>
    <source>
        <strain evidence="13 14">JCM17730</strain>
    </source>
</reference>
<dbReference type="InterPro" id="IPR050298">
    <property type="entry name" value="Gram-neg_bact_OMP"/>
</dbReference>
<evidence type="ECO:0000313" key="14">
    <source>
        <dbReference type="Proteomes" id="UP000324760"/>
    </source>
</evidence>
<gene>
    <name evidence="13" type="ORF">F0U83_05115</name>
</gene>
<evidence type="ECO:0000256" key="2">
    <source>
        <dbReference type="ARBA" id="ARBA00011233"/>
    </source>
</evidence>